<evidence type="ECO:0000259" key="3">
    <source>
        <dbReference type="PROSITE" id="PS50835"/>
    </source>
</evidence>
<sequence>MMEVHRGSGAFRSSFVLLLFLWTLLTHSGHAFEELESNVPDLIVYNEEYSQLANLNASKSELDPNFSNPMNWQNDFPFMDLNQPSLYKSDDLIGCIEQVNENRSFDGNFSLESDVSSNYLLINSSLSTINLVTDSVARKPKGFKRNKLWRNLRNNYVQNSSKNSVVRVNMKSKKLYMNKNKTISPTDSYENLSKKNNVSDSNTAEDIFMDREKTFLTRHFLKVAPQRESLFTTLAPLTSTMRVRSRMSRDNRKTIQAIERERNHQAQELNRVSVDYTESHQPFNRKPANLPGTNKNYGANDQNSLGHKVYQPHSSQASDQINEIKPSHYGDIEIANENHLVKPTSQAIYPSLPVIQPLQQHVKPKLKSESQLHFPGGRVQLSGSSSSPVEPIKPLLQLGGRGGSVLPQHPVFDDAAPKNLTGLTGSAAYLHCVVHNLANRSVSWIRQRDLHILTVDRYTYTTDQRFQMCIRDSHDDQVVNYDSPRGGVTVVTERGNVTRGYLLIQEAKGSDSGNYSCAPSNTAPTSLRVHVLNGEMPAAMQTSSAHPRADHRPLLFLLCLLLLRHLLTVTHGSQLPAMIVAKPSTKNTTDSTGISDSVNETITVDNAGIVDTTDVVDTTNKVDISGAAETAGIVNTTDVVDTTNKVDISDAVETADAVDTKTAATTNTVDISDATETAGNVDTTDAIDTINTVDTTEAVETADAVDTKTTATIIAAVATNIIVLSGCACQTKRAALQTTHASYKKLLDQNTNKNIEEFIFWESRDHFDESIHQEHLSNVQCNHQFQGFQSQLDEFNIGVSFTRNFNIDANQYLNSNSMTLTSAECFPAENFYTANDKPAVYC</sequence>
<dbReference type="GO" id="GO:0032589">
    <property type="term" value="C:neuron projection membrane"/>
    <property type="evidence" value="ECO:0007669"/>
    <property type="project" value="TreeGrafter"/>
</dbReference>
<dbReference type="Gene3D" id="2.60.40.10">
    <property type="entry name" value="Immunoglobulins"/>
    <property type="match status" value="1"/>
</dbReference>
<dbReference type="InterPro" id="IPR003599">
    <property type="entry name" value="Ig_sub"/>
</dbReference>
<dbReference type="Proteomes" id="UP000694843">
    <property type="component" value="Unplaced"/>
</dbReference>
<reference evidence="5" key="1">
    <citation type="submission" date="2025-08" db="UniProtKB">
        <authorList>
            <consortium name="RefSeq"/>
        </authorList>
    </citation>
    <scope>IDENTIFICATION</scope>
    <source>
        <tissue evidence="5">Whole organism</tissue>
    </source>
</reference>
<evidence type="ECO:0000313" key="5">
    <source>
        <dbReference type="RefSeq" id="XP_018012302.1"/>
    </source>
</evidence>
<proteinExistence type="predicted"/>
<dbReference type="SMART" id="SM00408">
    <property type="entry name" value="IGc2"/>
    <property type="match status" value="1"/>
</dbReference>
<feature type="compositionally biased region" description="Polar residues" evidence="1">
    <location>
        <begin position="291"/>
        <end position="302"/>
    </location>
</feature>
<accession>A0A8B7NFA5</accession>
<dbReference type="InterPro" id="IPR007110">
    <property type="entry name" value="Ig-like_dom"/>
</dbReference>
<gene>
    <name evidence="5" type="primary">LOC108669471</name>
</gene>
<dbReference type="SMART" id="SM00409">
    <property type="entry name" value="IG"/>
    <property type="match status" value="1"/>
</dbReference>
<dbReference type="InterPro" id="IPR037448">
    <property type="entry name" value="Zig-8"/>
</dbReference>
<dbReference type="InterPro" id="IPR036179">
    <property type="entry name" value="Ig-like_dom_sf"/>
</dbReference>
<dbReference type="AlphaFoldDB" id="A0A8B7NFA5"/>
<dbReference type="GeneID" id="108669471"/>
<keyword evidence="4" id="KW-1185">Reference proteome</keyword>
<evidence type="ECO:0000256" key="2">
    <source>
        <dbReference type="SAM" id="SignalP"/>
    </source>
</evidence>
<dbReference type="PROSITE" id="PS50835">
    <property type="entry name" value="IG_LIKE"/>
    <property type="match status" value="1"/>
</dbReference>
<dbReference type="GO" id="GO:0050808">
    <property type="term" value="P:synapse organization"/>
    <property type="evidence" value="ECO:0007669"/>
    <property type="project" value="TreeGrafter"/>
</dbReference>
<name>A0A8B7NFA5_HYAAZ</name>
<organism evidence="4 5">
    <name type="scientific">Hyalella azteca</name>
    <name type="common">Amphipod</name>
    <dbReference type="NCBI Taxonomy" id="294128"/>
    <lineage>
        <taxon>Eukaryota</taxon>
        <taxon>Metazoa</taxon>
        <taxon>Ecdysozoa</taxon>
        <taxon>Arthropoda</taxon>
        <taxon>Crustacea</taxon>
        <taxon>Multicrustacea</taxon>
        <taxon>Malacostraca</taxon>
        <taxon>Eumalacostraca</taxon>
        <taxon>Peracarida</taxon>
        <taxon>Amphipoda</taxon>
        <taxon>Senticaudata</taxon>
        <taxon>Talitrida</taxon>
        <taxon>Talitroidea</taxon>
        <taxon>Hyalellidae</taxon>
        <taxon>Hyalella</taxon>
    </lineage>
</organism>
<dbReference type="InterPro" id="IPR003598">
    <property type="entry name" value="Ig_sub2"/>
</dbReference>
<dbReference type="OrthoDB" id="5969816at2759"/>
<evidence type="ECO:0000256" key="1">
    <source>
        <dbReference type="SAM" id="MobiDB-lite"/>
    </source>
</evidence>
<evidence type="ECO:0000313" key="4">
    <source>
        <dbReference type="Proteomes" id="UP000694843"/>
    </source>
</evidence>
<keyword evidence="2" id="KW-0732">Signal</keyword>
<dbReference type="KEGG" id="hazt:108669471"/>
<dbReference type="PANTHER" id="PTHR23279:SF46">
    <property type="entry name" value="DEFECTIVE PROBOSCIS EXTENSION RESPONSE 10, ISOFORM A-RELATED"/>
    <property type="match status" value="1"/>
</dbReference>
<dbReference type="SUPFAM" id="SSF48726">
    <property type="entry name" value="Immunoglobulin"/>
    <property type="match status" value="1"/>
</dbReference>
<feature type="region of interest" description="Disordered" evidence="1">
    <location>
        <begin position="278"/>
        <end position="302"/>
    </location>
</feature>
<feature type="domain" description="Ig-like" evidence="3">
    <location>
        <begin position="410"/>
        <end position="528"/>
    </location>
</feature>
<feature type="signal peptide" evidence="2">
    <location>
        <begin position="1"/>
        <end position="31"/>
    </location>
</feature>
<dbReference type="PANTHER" id="PTHR23279">
    <property type="entry name" value="DEFECTIVE PROBOSCIS EXTENSION RESPONSE DPR -RELATED"/>
    <property type="match status" value="1"/>
</dbReference>
<dbReference type="InterPro" id="IPR013783">
    <property type="entry name" value="Ig-like_fold"/>
</dbReference>
<protein>
    <submittedName>
        <fullName evidence="5">Uncharacterized protein LOC108669471</fullName>
    </submittedName>
</protein>
<feature type="chain" id="PRO_5034041202" evidence="2">
    <location>
        <begin position="32"/>
        <end position="842"/>
    </location>
</feature>
<dbReference type="RefSeq" id="XP_018012302.1">
    <property type="nucleotide sequence ID" value="XM_018156813.2"/>
</dbReference>